<dbReference type="PANTHER" id="PTHR23061:SF12">
    <property type="entry name" value="DNA POLYMERASE ALPHA SUBUNIT B"/>
    <property type="match status" value="1"/>
</dbReference>
<dbReference type="Pfam" id="PF22062">
    <property type="entry name" value="OB_DPOA2"/>
    <property type="match status" value="1"/>
</dbReference>
<proteinExistence type="inferred from homology"/>
<dbReference type="Gene3D" id="3.60.21.60">
    <property type="match status" value="1"/>
</dbReference>
<dbReference type="InterPro" id="IPR054300">
    <property type="entry name" value="OB_DPOA2"/>
</dbReference>
<sequence>MEDLIQSALLRHSTAYKSLEPAVLAELVDASTKLATDATTLASSFDRFMTVKRFGASKVSIEDVEAFARHQTTESKKPLADSTNNSLLEPAAQPVVAAAAAPAAPAAPAHADGSATLVSSLHPEVAAHTSTSAGTAAELRVLGEPVGPGVRYGADSLESRALYIESRIVSFERELEECLGVRPHPTGVASQDAETLWVGRICCDSEEGRLNAQSVLLEGSMRTSEGARVKLDLGALPSYRLFPGQIVAVRGPNPSGRCIVARVLVPGPGADRKPLLASDPGITALPQPPRAADSILVAAGPFTDAGDLEYAPLRRVLALAARVRPALLLLAGPFVDEAHPLLASGLVDEPFAATFQARVAAPLEAHAAAHPETTTLALDCGLATAALAIPAEAPPALLLLPSDLAPFAKQLAGGAAPGTLAVNPGRATRGFVAHIHADAASETSASGHLRVDILRLG</sequence>
<evidence type="ECO:0000259" key="7">
    <source>
        <dbReference type="Pfam" id="PF22062"/>
    </source>
</evidence>
<name>A0AAD9IIB2_PROWI</name>
<dbReference type="AlphaFoldDB" id="A0AAD9IIB2"/>
<protein>
    <recommendedName>
        <fullName evidence="3">DNA polymerase alpha subunit B</fullName>
    </recommendedName>
</protein>
<dbReference type="Proteomes" id="UP001255856">
    <property type="component" value="Unassembled WGS sequence"/>
</dbReference>
<comment type="caution">
    <text evidence="8">The sequence shown here is derived from an EMBL/GenBank/DDBJ whole genome shotgun (WGS) entry which is preliminary data.</text>
</comment>
<keyword evidence="9" id="KW-1185">Reference proteome</keyword>
<comment type="similarity">
    <text evidence="2">Belongs to the DNA polymerase alpha subunit B family.</text>
</comment>
<dbReference type="PANTHER" id="PTHR23061">
    <property type="entry name" value="DNA POLYMERASE 2 ALPHA 70 KDA SUBUNIT"/>
    <property type="match status" value="1"/>
</dbReference>
<organism evidence="8 9">
    <name type="scientific">Prototheca wickerhamii</name>
    <dbReference type="NCBI Taxonomy" id="3111"/>
    <lineage>
        <taxon>Eukaryota</taxon>
        <taxon>Viridiplantae</taxon>
        <taxon>Chlorophyta</taxon>
        <taxon>core chlorophytes</taxon>
        <taxon>Trebouxiophyceae</taxon>
        <taxon>Chlorellales</taxon>
        <taxon>Chlorellaceae</taxon>
        <taxon>Prototheca</taxon>
    </lineage>
</organism>
<dbReference type="Pfam" id="PF04042">
    <property type="entry name" value="DNA_pol_E_B"/>
    <property type="match status" value="1"/>
</dbReference>
<evidence type="ECO:0000313" key="9">
    <source>
        <dbReference type="Proteomes" id="UP001255856"/>
    </source>
</evidence>
<gene>
    <name evidence="8" type="ORF">QBZ16_003658</name>
</gene>
<evidence type="ECO:0000256" key="3">
    <source>
        <dbReference type="ARBA" id="ARBA00018596"/>
    </source>
</evidence>
<evidence type="ECO:0000313" key="8">
    <source>
        <dbReference type="EMBL" id="KAK2078818.1"/>
    </source>
</evidence>
<reference evidence="8" key="1">
    <citation type="submission" date="2021-01" db="EMBL/GenBank/DDBJ databases">
        <authorList>
            <person name="Eckstrom K.M.E."/>
        </authorList>
    </citation>
    <scope>NUCLEOTIDE SEQUENCE</scope>
    <source>
        <strain evidence="8">UVCC 0001</strain>
    </source>
</reference>
<evidence type="ECO:0000256" key="5">
    <source>
        <dbReference type="ARBA" id="ARBA00023242"/>
    </source>
</evidence>
<accession>A0AAD9IIB2</accession>
<evidence type="ECO:0000259" key="6">
    <source>
        <dbReference type="Pfam" id="PF04042"/>
    </source>
</evidence>
<dbReference type="GO" id="GO:0003677">
    <property type="term" value="F:DNA binding"/>
    <property type="evidence" value="ECO:0007669"/>
    <property type="project" value="InterPro"/>
</dbReference>
<dbReference type="InterPro" id="IPR007185">
    <property type="entry name" value="DNA_pol_a/d/e_bsu"/>
</dbReference>
<evidence type="ECO:0000256" key="1">
    <source>
        <dbReference type="ARBA" id="ARBA00004123"/>
    </source>
</evidence>
<keyword evidence="5" id="KW-0539">Nucleus</keyword>
<feature type="domain" description="DNA polymerase alpha subunit B OB" evidence="7">
    <location>
        <begin position="168"/>
        <end position="266"/>
    </location>
</feature>
<evidence type="ECO:0000256" key="4">
    <source>
        <dbReference type="ARBA" id="ARBA00022705"/>
    </source>
</evidence>
<keyword evidence="4" id="KW-0235">DNA replication</keyword>
<feature type="domain" description="DNA polymerase alpha/delta/epsilon subunit B" evidence="6">
    <location>
        <begin position="295"/>
        <end position="364"/>
    </location>
</feature>
<dbReference type="InterPro" id="IPR016722">
    <property type="entry name" value="DNA_pol_alpha_bsu"/>
</dbReference>
<comment type="subcellular location">
    <subcellularLocation>
        <location evidence="1">Nucleus</location>
    </subcellularLocation>
</comment>
<dbReference type="GO" id="GO:0005658">
    <property type="term" value="C:alpha DNA polymerase:primase complex"/>
    <property type="evidence" value="ECO:0007669"/>
    <property type="project" value="TreeGrafter"/>
</dbReference>
<dbReference type="EMBL" id="JASFZW010000004">
    <property type="protein sequence ID" value="KAK2078818.1"/>
    <property type="molecule type" value="Genomic_DNA"/>
</dbReference>
<dbReference type="GO" id="GO:0006270">
    <property type="term" value="P:DNA replication initiation"/>
    <property type="evidence" value="ECO:0007669"/>
    <property type="project" value="TreeGrafter"/>
</dbReference>
<evidence type="ECO:0000256" key="2">
    <source>
        <dbReference type="ARBA" id="ARBA00007299"/>
    </source>
</evidence>